<dbReference type="PROSITE" id="PS51462">
    <property type="entry name" value="NUDIX"/>
    <property type="match status" value="1"/>
</dbReference>
<proteinExistence type="predicted"/>
<keyword evidence="2" id="KW-0378">Hydrolase</keyword>
<accession>A0ABS0ENP5</accession>
<dbReference type="InterPro" id="IPR015797">
    <property type="entry name" value="NUDIX_hydrolase-like_dom_sf"/>
</dbReference>
<dbReference type="GO" id="GO:0019177">
    <property type="term" value="F:dihydroneopterin triphosphate pyrophosphohydrolase activity"/>
    <property type="evidence" value="ECO:0007669"/>
    <property type="project" value="UniProtKB-EC"/>
</dbReference>
<protein>
    <submittedName>
        <fullName evidence="2">Dihydroneopterin triphosphate diphosphatase</fullName>
        <ecNumber evidence="2">3.6.1.67</ecNumber>
    </submittedName>
</protein>
<feature type="domain" description="Nudix hydrolase" evidence="1">
    <location>
        <begin position="5"/>
        <end position="161"/>
    </location>
</feature>
<organism evidence="2 3">
    <name type="scientific">Herminiimonas contaminans</name>
    <dbReference type="NCBI Taxonomy" id="1111140"/>
    <lineage>
        <taxon>Bacteria</taxon>
        <taxon>Pseudomonadati</taxon>
        <taxon>Pseudomonadota</taxon>
        <taxon>Betaproteobacteria</taxon>
        <taxon>Burkholderiales</taxon>
        <taxon>Oxalobacteraceae</taxon>
        <taxon>Herminiimonas</taxon>
    </lineage>
</organism>
<dbReference type="Pfam" id="PF00293">
    <property type="entry name" value="NUDIX"/>
    <property type="match status" value="1"/>
</dbReference>
<keyword evidence="3" id="KW-1185">Reference proteome</keyword>
<reference evidence="2 3" key="1">
    <citation type="submission" date="2020-11" db="EMBL/GenBank/DDBJ databases">
        <title>WGS of Herminiimonas contaminans strain Marseille-Q4544 isolated from planarians Schmidtea mediterranea.</title>
        <authorList>
            <person name="Kangale L."/>
        </authorList>
    </citation>
    <scope>NUCLEOTIDE SEQUENCE [LARGE SCALE GENOMIC DNA]</scope>
    <source>
        <strain evidence="2 3">Marseille-Q4544</strain>
    </source>
</reference>
<dbReference type="EC" id="3.6.1.67" evidence="2"/>
<evidence type="ECO:0000313" key="3">
    <source>
        <dbReference type="Proteomes" id="UP000657372"/>
    </source>
</evidence>
<dbReference type="Gene3D" id="3.90.79.10">
    <property type="entry name" value="Nucleoside Triphosphate Pyrophosphohydrolase"/>
    <property type="match status" value="1"/>
</dbReference>
<sequence>MTAQYKIPESVLVVIHTAEMEVLLIERADRPGFWQSVTGSKDVENELLLETAVREVAEETGIVVQNLSTPVPAASEFSAVALENLQDWQLSNVYEIYPVWRHRYAPGVTQNTEHVFGLLVPREIPIVLAPREHLNFIWLPHREAADRCFSSSNAEAILQLPTHMKI</sequence>
<dbReference type="NCBIfam" id="NF006961">
    <property type="entry name" value="PRK09438.1"/>
    <property type="match status" value="1"/>
</dbReference>
<dbReference type="EMBL" id="JADOEL010000001">
    <property type="protein sequence ID" value="MBF8176468.1"/>
    <property type="molecule type" value="Genomic_DNA"/>
</dbReference>
<dbReference type="PANTHER" id="PTHR43736:SF1">
    <property type="entry name" value="DIHYDRONEOPTERIN TRIPHOSPHATE DIPHOSPHATASE"/>
    <property type="match status" value="1"/>
</dbReference>
<dbReference type="CDD" id="cd04664">
    <property type="entry name" value="NUDIX_DHNTPase_like"/>
    <property type="match status" value="1"/>
</dbReference>
<gene>
    <name evidence="2" type="primary">nudB</name>
    <name evidence="2" type="ORF">IXC47_02090</name>
</gene>
<dbReference type="RefSeq" id="WP_195874548.1">
    <property type="nucleotide sequence ID" value="NZ_JADOEL010000001.1"/>
</dbReference>
<evidence type="ECO:0000313" key="2">
    <source>
        <dbReference type="EMBL" id="MBF8176468.1"/>
    </source>
</evidence>
<name>A0ABS0ENP5_9BURK</name>
<comment type="caution">
    <text evidence="2">The sequence shown here is derived from an EMBL/GenBank/DDBJ whole genome shotgun (WGS) entry which is preliminary data.</text>
</comment>
<dbReference type="PANTHER" id="PTHR43736">
    <property type="entry name" value="ADP-RIBOSE PYROPHOSPHATASE"/>
    <property type="match status" value="1"/>
</dbReference>
<evidence type="ECO:0000259" key="1">
    <source>
        <dbReference type="PROSITE" id="PS51462"/>
    </source>
</evidence>
<dbReference type="InterPro" id="IPR000086">
    <property type="entry name" value="NUDIX_hydrolase_dom"/>
</dbReference>
<dbReference type="SUPFAM" id="SSF55811">
    <property type="entry name" value="Nudix"/>
    <property type="match status" value="1"/>
</dbReference>
<dbReference type="Proteomes" id="UP000657372">
    <property type="component" value="Unassembled WGS sequence"/>
</dbReference>